<feature type="compositionally biased region" description="Polar residues" evidence="1">
    <location>
        <begin position="153"/>
        <end position="167"/>
    </location>
</feature>
<reference evidence="3" key="1">
    <citation type="submission" date="2017-10" db="EMBL/GenBank/DDBJ databases">
        <authorList>
            <person name="Toshchakov S.V."/>
            <person name="Goeva M.A."/>
        </authorList>
    </citation>
    <scope>NUCLEOTIDE SEQUENCE [LARGE SCALE GENOMIC DNA]</scope>
    <source>
        <strain evidence="3">JR1/69-1-13</strain>
    </source>
</reference>
<feature type="region of interest" description="Disordered" evidence="1">
    <location>
        <begin position="57"/>
        <end position="198"/>
    </location>
</feature>
<dbReference type="AlphaFoldDB" id="A0A2U1V214"/>
<protein>
    <submittedName>
        <fullName evidence="2">Uncharacterized protein</fullName>
    </submittedName>
</protein>
<evidence type="ECO:0000256" key="1">
    <source>
        <dbReference type="SAM" id="MobiDB-lite"/>
    </source>
</evidence>
<gene>
    <name evidence="2" type="ORF">CR165_15085</name>
</gene>
<accession>A0A2U1V214</accession>
<feature type="compositionally biased region" description="Pro residues" evidence="1">
    <location>
        <begin position="128"/>
        <end position="140"/>
    </location>
</feature>
<proteinExistence type="predicted"/>
<evidence type="ECO:0000313" key="3">
    <source>
        <dbReference type="Proteomes" id="UP000245048"/>
    </source>
</evidence>
<sequence>MAQLSRGKTPGRPGPWARPAGLALLLGLGACASSFTGDPITVPADSLTTQRILGMPTQAEPLMPVPGNVWPTEEDQAERPTLGTPDILNRPADPPPPNRPIPRGSSTPPELLTPGTVLPRDNRADFQAPPPPAEPAPPPRRAGRVIPTPSGPAVTTTEGAGYSTYNSPGGGSGVAIPQGATTTLLGQDGSVRQVPTPR</sequence>
<dbReference type="Proteomes" id="UP000245048">
    <property type="component" value="Unassembled WGS sequence"/>
</dbReference>
<dbReference type="OrthoDB" id="7273220at2"/>
<name>A0A2U1V214_9PROT</name>
<keyword evidence="3" id="KW-1185">Reference proteome</keyword>
<dbReference type="RefSeq" id="WP_109517827.1">
    <property type="nucleotide sequence ID" value="NZ_PDOA01000010.1"/>
</dbReference>
<dbReference type="EMBL" id="PDOA01000010">
    <property type="protein sequence ID" value="PWC27940.1"/>
    <property type="molecule type" value="Genomic_DNA"/>
</dbReference>
<evidence type="ECO:0000313" key="2">
    <source>
        <dbReference type="EMBL" id="PWC27940.1"/>
    </source>
</evidence>
<comment type="caution">
    <text evidence="2">The sequence shown here is derived from an EMBL/GenBank/DDBJ whole genome shotgun (WGS) entry which is preliminary data.</text>
</comment>
<organism evidence="2 3">
    <name type="scientific">Teichococcus aestuarii</name>
    <dbReference type="NCBI Taxonomy" id="568898"/>
    <lineage>
        <taxon>Bacteria</taxon>
        <taxon>Pseudomonadati</taxon>
        <taxon>Pseudomonadota</taxon>
        <taxon>Alphaproteobacteria</taxon>
        <taxon>Acetobacterales</taxon>
        <taxon>Roseomonadaceae</taxon>
        <taxon>Roseomonas</taxon>
    </lineage>
</organism>
<dbReference type="PROSITE" id="PS51257">
    <property type="entry name" value="PROKAR_LIPOPROTEIN"/>
    <property type="match status" value="1"/>
</dbReference>